<dbReference type="EMBL" id="CP158568">
    <property type="protein sequence ID" value="XBY45681.1"/>
    <property type="molecule type" value="Genomic_DNA"/>
</dbReference>
<dbReference type="SUPFAM" id="SSF53335">
    <property type="entry name" value="S-adenosyl-L-methionine-dependent methyltransferases"/>
    <property type="match status" value="1"/>
</dbReference>
<reference evidence="2" key="1">
    <citation type="submission" date="2024-06" db="EMBL/GenBank/DDBJ databases">
        <title>Methylostella associata gen. nov., sp. nov., a novel Ancalomicrobiaceae-affiliated facultatively methylotrophic bacteria that feed on methanotrophs of the genus Methylococcus.</title>
        <authorList>
            <person name="Saltykova V."/>
            <person name="Danilova O.V."/>
            <person name="Oshkin I.Y."/>
            <person name="Belova S.E."/>
            <person name="Pimenov N.V."/>
            <person name="Dedysh S.N."/>
        </authorList>
    </citation>
    <scope>NUCLEOTIDE SEQUENCE</scope>
    <source>
        <strain evidence="2">S20</strain>
    </source>
</reference>
<dbReference type="KEGG" id="mflg:ABS361_05245"/>
<dbReference type="GO" id="GO:0008168">
    <property type="term" value="F:methyltransferase activity"/>
    <property type="evidence" value="ECO:0007669"/>
    <property type="project" value="UniProtKB-KW"/>
</dbReference>
<name>A0AAU7XFF2_9HYPH</name>
<dbReference type="AlphaFoldDB" id="A0AAU7XFF2"/>
<dbReference type="Pfam" id="PF05050">
    <property type="entry name" value="Methyltransf_21"/>
    <property type="match status" value="1"/>
</dbReference>
<dbReference type="InterPro" id="IPR006342">
    <property type="entry name" value="FkbM_mtfrase"/>
</dbReference>
<dbReference type="PANTHER" id="PTHR34203:SF15">
    <property type="entry name" value="SLL1173 PROTEIN"/>
    <property type="match status" value="1"/>
</dbReference>
<dbReference type="InterPro" id="IPR029063">
    <property type="entry name" value="SAM-dependent_MTases_sf"/>
</dbReference>
<evidence type="ECO:0000313" key="2">
    <source>
        <dbReference type="EMBL" id="XBY45681.1"/>
    </source>
</evidence>
<dbReference type="RefSeq" id="WP_407050774.1">
    <property type="nucleotide sequence ID" value="NZ_CP158568.1"/>
</dbReference>
<organism evidence="2">
    <name type="scientific">Methyloraptor flagellatus</name>
    <dbReference type="NCBI Taxonomy" id="3162530"/>
    <lineage>
        <taxon>Bacteria</taxon>
        <taxon>Pseudomonadati</taxon>
        <taxon>Pseudomonadota</taxon>
        <taxon>Alphaproteobacteria</taxon>
        <taxon>Hyphomicrobiales</taxon>
        <taxon>Ancalomicrobiaceae</taxon>
        <taxon>Methyloraptor</taxon>
    </lineage>
</organism>
<dbReference type="Gene3D" id="3.40.50.150">
    <property type="entry name" value="Vaccinia Virus protein VP39"/>
    <property type="match status" value="1"/>
</dbReference>
<sequence length="408" mass="44893">MFGLKLFSAGKNKAGSSDMGRTLIRSNRGVDGPVVTGPYVRMAPGRYVVTFRVGLTEEPAGTADVRCGYLDVCIDCGNVILARTELFHSRLSKELREIHLAFDLDRETEVEFRVFNIGRAGLVVDEQRDVSARAPDVPDFTPMLPPGAPVPDAFFVDNAEHFRKMYENGARLAVVETGTIAQFGDVRFKVANPEDFQIAYEVFIVREYNACLRRRSTVFDIGMNVGLLSLFMASNPQVSEVHSFEPFALPRRRAAENFALNGRFADKITVHPFGLSDKDDQIAVAVSDQATISTSIRGRGDGVRTETIDVRAAADVLAPLFAAAKARGDDIVMKIDCEGAEFPIFESLRSASLFRSVTAIMLEWHRSWSPALSQDDLLAVLRAEGFIAFDRTLATDQFAGQILAVRAA</sequence>
<protein>
    <submittedName>
        <fullName evidence="2">FkbM family methyltransferase</fullName>
    </submittedName>
</protein>
<dbReference type="GO" id="GO:0032259">
    <property type="term" value="P:methylation"/>
    <property type="evidence" value="ECO:0007669"/>
    <property type="project" value="UniProtKB-KW"/>
</dbReference>
<accession>A0AAU7XFF2</accession>
<keyword evidence="2" id="KW-0489">Methyltransferase</keyword>
<proteinExistence type="predicted"/>
<dbReference type="PANTHER" id="PTHR34203">
    <property type="entry name" value="METHYLTRANSFERASE, FKBM FAMILY PROTEIN"/>
    <property type="match status" value="1"/>
</dbReference>
<dbReference type="InterPro" id="IPR052514">
    <property type="entry name" value="SAM-dependent_MTase"/>
</dbReference>
<gene>
    <name evidence="2" type="ORF">ABS361_05245</name>
</gene>
<feature type="domain" description="Methyltransferase FkbM" evidence="1">
    <location>
        <begin position="220"/>
        <end position="386"/>
    </location>
</feature>
<evidence type="ECO:0000259" key="1">
    <source>
        <dbReference type="Pfam" id="PF05050"/>
    </source>
</evidence>
<dbReference type="NCBIfam" id="TIGR01444">
    <property type="entry name" value="fkbM_fam"/>
    <property type="match status" value="1"/>
</dbReference>
<keyword evidence="2" id="KW-0808">Transferase</keyword>